<keyword evidence="2" id="KW-1185">Reference proteome</keyword>
<gene>
    <name evidence="1" type="ORF">LCI18_011027</name>
</gene>
<reference evidence="1" key="1">
    <citation type="submission" date="2021-11" db="EMBL/GenBank/DDBJ databases">
        <title>Fusarium solani-melongenae Genome sequencing and assembly.</title>
        <authorList>
            <person name="Xie S."/>
            <person name="Huang L."/>
            <person name="Zhang X."/>
        </authorList>
    </citation>
    <scope>NUCLEOTIDE SEQUENCE</scope>
    <source>
        <strain evidence="1">CRI 24-3</strain>
    </source>
</reference>
<accession>A0ACD3ZGM3</accession>
<dbReference type="EMBL" id="CP090037">
    <property type="protein sequence ID" value="UPL00093.1"/>
    <property type="molecule type" value="Genomic_DNA"/>
</dbReference>
<evidence type="ECO:0000313" key="1">
    <source>
        <dbReference type="EMBL" id="UPL00093.1"/>
    </source>
</evidence>
<proteinExistence type="predicted"/>
<organism evidence="1 2">
    <name type="scientific">Fusarium solani subsp. cucurbitae</name>
    <name type="common">Neocosmosporum cucurbitae</name>
    <dbReference type="NCBI Taxonomy" id="2747967"/>
    <lineage>
        <taxon>Eukaryota</taxon>
        <taxon>Fungi</taxon>
        <taxon>Dikarya</taxon>
        <taxon>Ascomycota</taxon>
        <taxon>Pezizomycotina</taxon>
        <taxon>Sordariomycetes</taxon>
        <taxon>Hypocreomycetidae</taxon>
        <taxon>Hypocreales</taxon>
        <taxon>Nectriaceae</taxon>
        <taxon>Fusarium</taxon>
        <taxon>Fusarium solani species complex</taxon>
    </lineage>
</organism>
<protein>
    <submittedName>
        <fullName evidence="1">Uncharacterized protein</fullName>
    </submittedName>
</protein>
<evidence type="ECO:0000313" key="2">
    <source>
        <dbReference type="Proteomes" id="UP000830768"/>
    </source>
</evidence>
<sequence>MSTPQHKHWLAPYEVRHGVYAVIRAEVQLHRHEILHHLRGHLEQRHREELYCQLRAGFLMKCLSQLDRLQALDFRNKTVPVYLLTGDAEKRGLSGLLLMVIHNYLYRKWFRPYRSDIERGQFVAKVIDVIDQPDTKDEESAVDLAMHMHATINTHLDSIKAPQFYTTRPLFRAMAIVIPGQSYYTCGLVSRVATMSVLIILTGEQEGLSAPISFDSIADRAETVTIGGKEGVRTNLKTAIDFIMLLEEREEAALGPQPDPNASTDASALDDWEGEWIYEGVQTMANRLGWDDEPLVGPSSRWVDTAKYPDWTGQGAQMDAVVTQCLEQNGWRSHAEYCHCGDSASLIGGKLDLLGLPS</sequence>
<dbReference type="Proteomes" id="UP000830768">
    <property type="component" value="Chromosome 9"/>
</dbReference>
<name>A0ACD3ZGM3_FUSSC</name>